<keyword evidence="5 8" id="KW-1133">Transmembrane helix</keyword>
<dbReference type="Gene3D" id="1.20.1250.20">
    <property type="entry name" value="MFS general substrate transporter like domains"/>
    <property type="match status" value="2"/>
</dbReference>
<dbReference type="Proteomes" id="UP000199112">
    <property type="component" value="Unassembled WGS sequence"/>
</dbReference>
<dbReference type="EMBL" id="FNWL01000002">
    <property type="protein sequence ID" value="SEH16501.1"/>
    <property type="molecule type" value="Genomic_DNA"/>
</dbReference>
<evidence type="ECO:0000256" key="8">
    <source>
        <dbReference type="SAM" id="Phobius"/>
    </source>
</evidence>
<feature type="region of interest" description="Disordered" evidence="7">
    <location>
        <begin position="215"/>
        <end position="258"/>
    </location>
</feature>
<protein>
    <submittedName>
        <fullName evidence="10">Sugar phosphate permease</fullName>
    </submittedName>
</protein>
<dbReference type="GO" id="GO:0022857">
    <property type="term" value="F:transmembrane transporter activity"/>
    <property type="evidence" value="ECO:0007669"/>
    <property type="project" value="InterPro"/>
</dbReference>
<dbReference type="SUPFAM" id="SSF103473">
    <property type="entry name" value="MFS general substrate transporter"/>
    <property type="match status" value="1"/>
</dbReference>
<evidence type="ECO:0000256" key="7">
    <source>
        <dbReference type="SAM" id="MobiDB-lite"/>
    </source>
</evidence>
<evidence type="ECO:0000256" key="4">
    <source>
        <dbReference type="ARBA" id="ARBA00022692"/>
    </source>
</evidence>
<dbReference type="PROSITE" id="PS50850">
    <property type="entry name" value="MFS"/>
    <property type="match status" value="1"/>
</dbReference>
<feature type="transmembrane region" description="Helical" evidence="8">
    <location>
        <begin position="312"/>
        <end position="330"/>
    </location>
</feature>
<dbReference type="GO" id="GO:0005886">
    <property type="term" value="C:plasma membrane"/>
    <property type="evidence" value="ECO:0007669"/>
    <property type="project" value="UniProtKB-SubCell"/>
</dbReference>
<name>A0A1H6G089_9EURY</name>
<feature type="transmembrane region" description="Helical" evidence="8">
    <location>
        <begin position="362"/>
        <end position="380"/>
    </location>
</feature>
<feature type="transmembrane region" description="Helical" evidence="8">
    <location>
        <begin position="400"/>
        <end position="422"/>
    </location>
</feature>
<organism evidence="10 11">
    <name type="scientific">Natronorubrum sediminis</name>
    <dbReference type="NCBI Taxonomy" id="640943"/>
    <lineage>
        <taxon>Archaea</taxon>
        <taxon>Methanobacteriati</taxon>
        <taxon>Methanobacteriota</taxon>
        <taxon>Stenosarchaea group</taxon>
        <taxon>Halobacteria</taxon>
        <taxon>Halobacteriales</taxon>
        <taxon>Natrialbaceae</taxon>
        <taxon>Natronorubrum</taxon>
    </lineage>
</organism>
<dbReference type="InterPro" id="IPR050171">
    <property type="entry name" value="MFS_Transporters"/>
</dbReference>
<evidence type="ECO:0000256" key="1">
    <source>
        <dbReference type="ARBA" id="ARBA00004651"/>
    </source>
</evidence>
<proteinExistence type="predicted"/>
<evidence type="ECO:0000256" key="5">
    <source>
        <dbReference type="ARBA" id="ARBA00022989"/>
    </source>
</evidence>
<feature type="domain" description="Major facilitator superfamily (MFS) profile" evidence="9">
    <location>
        <begin position="30"/>
        <end position="460"/>
    </location>
</feature>
<sequence>MNPCEAQHVIGMERSPTGRGRFRRDETAYIVGAISGAHFLSHIYLLAFPPLFPLLGAEFDLTTGELGLLVTAIYIPTLVLQIPLGELVDRIGAKRILVGGLVVTSLGITLAGAATSYWMLLAFALLSGVGQSVFHPADYAFLESVTTESNQGKAFSLHTFGGFAGFAAAPVLLGGIGIRYDWQLALFVAGSLGFLYAAVLAVTAAPVYRRQIHTRETNGGRDDGGIASELETDNPIDERTTESDSSEPSTTESTTPGSTLRQTAAQLLQPRLLVVFVFYLLSMMAIVALQSFTTVFAVDSLGFDDASANNVLTAYLVGTAVGVIAGGPLADRVPFQPVLVGAFAVAAVGTVAAVAVAPNMTFVVAAVLFAFVGAAIGIALPSRDTFATTMAEAGSTGKSFGFFFTGLSLGAVLSPAVLGALIDVTSVLVAFLVVAGILLVAASVIVVVSVLGLLEGPSNDQNDASPR</sequence>
<dbReference type="InterPro" id="IPR036259">
    <property type="entry name" value="MFS_trans_sf"/>
</dbReference>
<keyword evidence="3" id="KW-1003">Cell membrane</keyword>
<comment type="subcellular location">
    <subcellularLocation>
        <location evidence="1">Cell membrane</location>
        <topology evidence="1">Multi-pass membrane protein</topology>
    </subcellularLocation>
</comment>
<feature type="transmembrane region" description="Helical" evidence="8">
    <location>
        <begin position="96"/>
        <end position="114"/>
    </location>
</feature>
<feature type="compositionally biased region" description="Low complexity" evidence="7">
    <location>
        <begin position="246"/>
        <end position="258"/>
    </location>
</feature>
<feature type="transmembrane region" description="Helical" evidence="8">
    <location>
        <begin position="66"/>
        <end position="84"/>
    </location>
</feature>
<evidence type="ECO:0000313" key="10">
    <source>
        <dbReference type="EMBL" id="SEH16501.1"/>
    </source>
</evidence>
<evidence type="ECO:0000256" key="2">
    <source>
        <dbReference type="ARBA" id="ARBA00022448"/>
    </source>
</evidence>
<dbReference type="PANTHER" id="PTHR23517">
    <property type="entry name" value="RESISTANCE PROTEIN MDTM, PUTATIVE-RELATED-RELATED"/>
    <property type="match status" value="1"/>
</dbReference>
<evidence type="ECO:0000313" key="11">
    <source>
        <dbReference type="Proteomes" id="UP000199112"/>
    </source>
</evidence>
<dbReference type="Pfam" id="PF07690">
    <property type="entry name" value="MFS_1"/>
    <property type="match status" value="1"/>
</dbReference>
<accession>A0A1H6G089</accession>
<feature type="transmembrane region" description="Helical" evidence="8">
    <location>
        <begin position="120"/>
        <end position="142"/>
    </location>
</feature>
<evidence type="ECO:0000256" key="6">
    <source>
        <dbReference type="ARBA" id="ARBA00023136"/>
    </source>
</evidence>
<dbReference type="AlphaFoldDB" id="A0A1H6G089"/>
<dbReference type="InterPro" id="IPR011701">
    <property type="entry name" value="MFS"/>
</dbReference>
<feature type="transmembrane region" description="Helical" evidence="8">
    <location>
        <begin position="272"/>
        <end position="292"/>
    </location>
</feature>
<evidence type="ECO:0000259" key="9">
    <source>
        <dbReference type="PROSITE" id="PS50850"/>
    </source>
</evidence>
<feature type="compositionally biased region" description="Basic and acidic residues" evidence="7">
    <location>
        <begin position="215"/>
        <end position="224"/>
    </location>
</feature>
<feature type="transmembrane region" description="Helical" evidence="8">
    <location>
        <begin position="154"/>
        <end position="178"/>
    </location>
</feature>
<keyword evidence="2" id="KW-0813">Transport</keyword>
<gene>
    <name evidence="10" type="ORF">SAMN04487967_2668</name>
</gene>
<reference evidence="11" key="1">
    <citation type="submission" date="2016-10" db="EMBL/GenBank/DDBJ databases">
        <authorList>
            <person name="Varghese N."/>
            <person name="Submissions S."/>
        </authorList>
    </citation>
    <scope>NUCLEOTIDE SEQUENCE [LARGE SCALE GENOMIC DNA]</scope>
    <source>
        <strain evidence="11">CGMCC 1.8981</strain>
    </source>
</reference>
<dbReference type="InterPro" id="IPR020846">
    <property type="entry name" value="MFS_dom"/>
</dbReference>
<keyword evidence="11" id="KW-1185">Reference proteome</keyword>
<feature type="transmembrane region" description="Helical" evidence="8">
    <location>
        <begin position="184"/>
        <end position="208"/>
    </location>
</feature>
<dbReference type="PANTHER" id="PTHR23517:SF3">
    <property type="entry name" value="INTEGRAL MEMBRANE TRANSPORT PROTEIN"/>
    <property type="match status" value="1"/>
</dbReference>
<evidence type="ECO:0000256" key="3">
    <source>
        <dbReference type="ARBA" id="ARBA00022475"/>
    </source>
</evidence>
<keyword evidence="6 8" id="KW-0472">Membrane</keyword>
<keyword evidence="4 8" id="KW-0812">Transmembrane</keyword>
<feature type="transmembrane region" description="Helical" evidence="8">
    <location>
        <begin position="28"/>
        <end position="46"/>
    </location>
</feature>
<feature type="transmembrane region" description="Helical" evidence="8">
    <location>
        <begin position="428"/>
        <end position="454"/>
    </location>
</feature>
<feature type="transmembrane region" description="Helical" evidence="8">
    <location>
        <begin position="337"/>
        <end position="356"/>
    </location>
</feature>